<reference evidence="1" key="1">
    <citation type="journal article" date="2020" name="mSystems">
        <title>Genome- and Community-Level Interaction Insights into Carbon Utilization and Element Cycling Functions of Hydrothermarchaeota in Hydrothermal Sediment.</title>
        <authorList>
            <person name="Zhou Z."/>
            <person name="Liu Y."/>
            <person name="Xu W."/>
            <person name="Pan J."/>
            <person name="Luo Z.H."/>
            <person name="Li M."/>
        </authorList>
    </citation>
    <scope>NUCLEOTIDE SEQUENCE [LARGE SCALE GENOMIC DNA]</scope>
    <source>
        <strain evidence="1">SpSt-1056</strain>
    </source>
</reference>
<gene>
    <name evidence="1" type="ORF">ENM11_08620</name>
</gene>
<organism evidence="1">
    <name type="scientific">Caldiarchaeum subterraneum</name>
    <dbReference type="NCBI Taxonomy" id="311458"/>
    <lineage>
        <taxon>Archaea</taxon>
        <taxon>Nitrososphaerota</taxon>
        <taxon>Candidatus Caldarchaeales</taxon>
        <taxon>Candidatus Caldarchaeaceae</taxon>
        <taxon>Candidatus Caldarchaeum</taxon>
    </lineage>
</organism>
<dbReference type="AlphaFoldDB" id="A0A7C5QE90"/>
<evidence type="ECO:0000313" key="1">
    <source>
        <dbReference type="EMBL" id="HHK69188.1"/>
    </source>
</evidence>
<dbReference type="EMBL" id="DRWN01000070">
    <property type="protein sequence ID" value="HHK69188.1"/>
    <property type="molecule type" value="Genomic_DNA"/>
</dbReference>
<protein>
    <submittedName>
        <fullName evidence="1">Uncharacterized protein</fullName>
    </submittedName>
</protein>
<comment type="caution">
    <text evidence="1">The sequence shown here is derived from an EMBL/GenBank/DDBJ whole genome shotgun (WGS) entry which is preliminary data.</text>
</comment>
<proteinExistence type="predicted"/>
<sequence length="355" mass="40871">MVSTAQADLLMALLASSPPSAWSEDKFIQSPLYRVEEFDEKLLLLPERSEAELVLDNLVQMLGLKKHKTAPPSYLIQRSECFKAFRNFLWLIRRSWKDEEVRIVWSALYVAHAKGWGNTPLSMVAELSGLDPAKCREVLARLLNGEKLVNSETLKAGRKHFSEALEHLVRNIPTWSEELVMAALCAETYASVEDIFLKVRSYGLSIGAVYKIVQRLKKANQIVRVSYSRRSLQGPMREVFSPNCRNCFYGYSSEEKCLQHLLVKMETYFKENYGRELTSEEKAFLYKSLRLTPFGPRLLRKLLSTFRLVRSVEMLMKDERLVGLLRKLDELCGIKMAVPSFEFRTRNNIGNNLTN</sequence>
<accession>A0A7C5QE90</accession>
<name>A0A7C5QE90_CALS0</name>